<dbReference type="Gene3D" id="3.10.450.50">
    <property type="match status" value="1"/>
</dbReference>
<dbReference type="OrthoDB" id="3758478at2759"/>
<proteinExistence type="predicted"/>
<dbReference type="Proteomes" id="UP000076154">
    <property type="component" value="Unassembled WGS sequence"/>
</dbReference>
<dbReference type="InterPro" id="IPR032710">
    <property type="entry name" value="NTF2-like_dom_sf"/>
</dbReference>
<accession>A0A369JTV3</accession>
<dbReference type="EMBL" id="LUEZ02000042">
    <property type="protein sequence ID" value="RDB24650.1"/>
    <property type="molecule type" value="Genomic_DNA"/>
</dbReference>
<gene>
    <name evidence="2" type="ORF">Hypma_008243</name>
</gene>
<protein>
    <recommendedName>
        <fullName evidence="4">SnoaL-like domain-containing protein</fullName>
    </recommendedName>
</protein>
<comment type="caution">
    <text evidence="2">The sequence shown here is derived from an EMBL/GenBank/DDBJ whole genome shotgun (WGS) entry which is preliminary data.</text>
</comment>
<organism evidence="2 3">
    <name type="scientific">Hypsizygus marmoreus</name>
    <name type="common">White beech mushroom</name>
    <name type="synonym">Agaricus marmoreus</name>
    <dbReference type="NCBI Taxonomy" id="39966"/>
    <lineage>
        <taxon>Eukaryota</taxon>
        <taxon>Fungi</taxon>
        <taxon>Dikarya</taxon>
        <taxon>Basidiomycota</taxon>
        <taxon>Agaricomycotina</taxon>
        <taxon>Agaricomycetes</taxon>
        <taxon>Agaricomycetidae</taxon>
        <taxon>Agaricales</taxon>
        <taxon>Tricholomatineae</taxon>
        <taxon>Lyophyllaceae</taxon>
        <taxon>Hypsizygus</taxon>
    </lineage>
</organism>
<evidence type="ECO:0008006" key="4">
    <source>
        <dbReference type="Google" id="ProtNLM"/>
    </source>
</evidence>
<feature type="chain" id="PRO_5016911139" description="SnoaL-like domain-containing protein" evidence="1">
    <location>
        <begin position="22"/>
        <end position="126"/>
    </location>
</feature>
<keyword evidence="3" id="KW-1185">Reference proteome</keyword>
<evidence type="ECO:0000256" key="1">
    <source>
        <dbReference type="SAM" id="SignalP"/>
    </source>
</evidence>
<dbReference type="SUPFAM" id="SSF54427">
    <property type="entry name" value="NTF2-like"/>
    <property type="match status" value="1"/>
</dbReference>
<evidence type="ECO:0000313" key="3">
    <source>
        <dbReference type="Proteomes" id="UP000076154"/>
    </source>
</evidence>
<name>A0A369JTV3_HYPMA</name>
<feature type="signal peptide" evidence="1">
    <location>
        <begin position="1"/>
        <end position="21"/>
    </location>
</feature>
<evidence type="ECO:0000313" key="2">
    <source>
        <dbReference type="EMBL" id="RDB24650.1"/>
    </source>
</evidence>
<keyword evidence="1" id="KW-0732">Signal</keyword>
<dbReference type="AlphaFoldDB" id="A0A369JTV3"/>
<sequence length="126" mass="13940">MVAVASAHLKLALAWITYTNSLNTDKLGSIITDNFVSTLRPASLGYPPAVGKQEYLQRLGTAPIKTFNISLPATEDIVETKDVLQFYTTADGQTLNGFPWKNEYIFTFTFAKDKILSVTEFTDPTV</sequence>
<dbReference type="InParanoid" id="A0A369JTV3"/>
<reference evidence="2" key="1">
    <citation type="submission" date="2018-04" db="EMBL/GenBank/DDBJ databases">
        <title>Whole genome sequencing of Hypsizygus marmoreus.</title>
        <authorList>
            <person name="Choi I.-G."/>
            <person name="Min B."/>
            <person name="Kim J.-G."/>
            <person name="Kim S."/>
            <person name="Oh Y.-L."/>
            <person name="Kong W.-S."/>
            <person name="Park H."/>
            <person name="Jeong J."/>
            <person name="Song E.-S."/>
        </authorList>
    </citation>
    <scope>NUCLEOTIDE SEQUENCE [LARGE SCALE GENOMIC DNA]</scope>
    <source>
        <strain evidence="2">51987-8</strain>
    </source>
</reference>